<dbReference type="Gene3D" id="3.30.70.330">
    <property type="match status" value="3"/>
</dbReference>
<evidence type="ECO:0000256" key="6">
    <source>
        <dbReference type="ARBA" id="ARBA00023242"/>
    </source>
</evidence>
<dbReference type="GO" id="GO:0005634">
    <property type="term" value="C:nucleus"/>
    <property type="evidence" value="ECO:0007669"/>
    <property type="project" value="UniProtKB-SubCell"/>
</dbReference>
<dbReference type="AlphaFoldDB" id="A0A0L6VQZ6"/>
<evidence type="ECO:0000256" key="1">
    <source>
        <dbReference type="ARBA" id="ARBA00004123"/>
    </source>
</evidence>
<comment type="subcellular location">
    <subcellularLocation>
        <location evidence="2">Cytoplasm</location>
    </subcellularLocation>
    <subcellularLocation>
        <location evidence="1">Nucleus</location>
    </subcellularLocation>
</comment>
<evidence type="ECO:0000259" key="9">
    <source>
        <dbReference type="PROSITE" id="PS50102"/>
    </source>
</evidence>
<dbReference type="Pfam" id="PF00076">
    <property type="entry name" value="RRM_1"/>
    <property type="match status" value="3"/>
</dbReference>
<comment type="caution">
    <text evidence="10">The sequence shown here is derived from an EMBL/GenBank/DDBJ whole genome shotgun (WGS) entry which is preliminary data.</text>
</comment>
<evidence type="ECO:0000313" key="11">
    <source>
        <dbReference type="Proteomes" id="UP000037035"/>
    </source>
</evidence>
<dbReference type="OrthoDB" id="19742at2759"/>
<evidence type="ECO:0000256" key="3">
    <source>
        <dbReference type="ARBA" id="ARBA00022490"/>
    </source>
</evidence>
<sequence>MSSTTSGESNPSTVSSANTLTRSAPAQNTVYVGDLPAEITKEQLSQVFSQASPVLAIHIHAAKKSVKVPRAFAYVTYSSVEDANAAIREFNQTEFSGKPCRVIKSQQGAPAGPAEANIFVKNLPLNLSAIAFHDTFAAFGEVLSSKLAVDRQNASKGYGFVQYASGEQAQKAIEETNGSMLEVEGAKKPLQTSLWVKKEARPAKPEFTNLYFKNLPAKTTLESFKKRWGKYGAITSAILIRDKEGKPTGRAFANFEKPSAAAKVVAATSAKAPHGVHAVRALTKAERERYQSRQAAQVTEASA</sequence>
<evidence type="ECO:0000313" key="10">
    <source>
        <dbReference type="EMBL" id="KNZ63057.1"/>
    </source>
</evidence>
<evidence type="ECO:0000256" key="2">
    <source>
        <dbReference type="ARBA" id="ARBA00004496"/>
    </source>
</evidence>
<feature type="region of interest" description="Disordered" evidence="8">
    <location>
        <begin position="1"/>
        <end position="20"/>
    </location>
</feature>
<dbReference type="GO" id="GO:0005737">
    <property type="term" value="C:cytoplasm"/>
    <property type="evidence" value="ECO:0007669"/>
    <property type="project" value="UniProtKB-SubCell"/>
</dbReference>
<dbReference type="EMBL" id="LAVV01002143">
    <property type="protein sequence ID" value="KNZ63057.1"/>
    <property type="molecule type" value="Genomic_DNA"/>
</dbReference>
<protein>
    <recommendedName>
        <fullName evidence="9">RRM domain-containing protein</fullName>
    </recommendedName>
</protein>
<organism evidence="10 11">
    <name type="scientific">Puccinia sorghi</name>
    <dbReference type="NCBI Taxonomy" id="27349"/>
    <lineage>
        <taxon>Eukaryota</taxon>
        <taxon>Fungi</taxon>
        <taxon>Dikarya</taxon>
        <taxon>Basidiomycota</taxon>
        <taxon>Pucciniomycotina</taxon>
        <taxon>Pucciniomycetes</taxon>
        <taxon>Pucciniales</taxon>
        <taxon>Pucciniaceae</taxon>
        <taxon>Puccinia</taxon>
    </lineage>
</organism>
<keyword evidence="4" id="KW-0677">Repeat</keyword>
<dbReference type="STRING" id="27349.A0A0L6VQZ6"/>
<reference evidence="10 11" key="1">
    <citation type="submission" date="2015-08" db="EMBL/GenBank/DDBJ databases">
        <title>Next Generation Sequencing and Analysis of the Genome of Puccinia sorghi L Schw, the Causal Agent of Maize Common Rust.</title>
        <authorList>
            <person name="Rochi L."/>
            <person name="Burguener G."/>
            <person name="Darino M."/>
            <person name="Turjanski A."/>
            <person name="Kreff E."/>
            <person name="Dieguez M.J."/>
            <person name="Sacco F."/>
        </authorList>
    </citation>
    <scope>NUCLEOTIDE SEQUENCE [LARGE SCALE GENOMIC DNA]</scope>
    <source>
        <strain evidence="10 11">RO10H11247</strain>
    </source>
</reference>
<gene>
    <name evidence="10" type="ORF">VP01_1192g1</name>
</gene>
<dbReference type="InterPro" id="IPR000504">
    <property type="entry name" value="RRM_dom"/>
</dbReference>
<dbReference type="Proteomes" id="UP000037035">
    <property type="component" value="Unassembled WGS sequence"/>
</dbReference>
<dbReference type="GO" id="GO:0003723">
    <property type="term" value="F:RNA binding"/>
    <property type="evidence" value="ECO:0007669"/>
    <property type="project" value="UniProtKB-UniRule"/>
</dbReference>
<dbReference type="CDD" id="cd00590">
    <property type="entry name" value="RRM_SF"/>
    <property type="match status" value="1"/>
</dbReference>
<dbReference type="SUPFAM" id="SSF54928">
    <property type="entry name" value="RNA-binding domain, RBD"/>
    <property type="match status" value="2"/>
</dbReference>
<evidence type="ECO:0000256" key="4">
    <source>
        <dbReference type="ARBA" id="ARBA00022737"/>
    </source>
</evidence>
<proteinExistence type="predicted"/>
<name>A0A0L6VQZ6_9BASI</name>
<dbReference type="FunFam" id="3.30.70.330:FF:000651">
    <property type="entry name" value="Poly(A) binding protein cytoplasmic 1 like"/>
    <property type="match status" value="1"/>
</dbReference>
<keyword evidence="5 7" id="KW-0694">RNA-binding</keyword>
<dbReference type="InterPro" id="IPR012677">
    <property type="entry name" value="Nucleotide-bd_a/b_plait_sf"/>
</dbReference>
<dbReference type="PROSITE" id="PS50102">
    <property type="entry name" value="RRM"/>
    <property type="match status" value="3"/>
</dbReference>
<evidence type="ECO:0000256" key="8">
    <source>
        <dbReference type="SAM" id="MobiDB-lite"/>
    </source>
</evidence>
<feature type="domain" description="RRM" evidence="9">
    <location>
        <begin position="208"/>
        <end position="303"/>
    </location>
</feature>
<dbReference type="InterPro" id="IPR035979">
    <property type="entry name" value="RBD_domain_sf"/>
</dbReference>
<feature type="domain" description="RRM" evidence="9">
    <location>
        <begin position="28"/>
        <end position="107"/>
    </location>
</feature>
<keyword evidence="3" id="KW-0963">Cytoplasm</keyword>
<evidence type="ECO:0000256" key="7">
    <source>
        <dbReference type="PROSITE-ProRule" id="PRU00176"/>
    </source>
</evidence>
<dbReference type="PANTHER" id="PTHR24012">
    <property type="entry name" value="RNA BINDING PROTEIN"/>
    <property type="match status" value="1"/>
</dbReference>
<dbReference type="SMART" id="SM00360">
    <property type="entry name" value="RRM"/>
    <property type="match status" value="3"/>
</dbReference>
<evidence type="ECO:0000256" key="5">
    <source>
        <dbReference type="ARBA" id="ARBA00022884"/>
    </source>
</evidence>
<keyword evidence="6" id="KW-0539">Nucleus</keyword>
<keyword evidence="11" id="KW-1185">Reference proteome</keyword>
<feature type="domain" description="RRM" evidence="9">
    <location>
        <begin position="116"/>
        <end position="188"/>
    </location>
</feature>
<accession>A0A0L6VQZ6</accession>
<dbReference type="VEuPathDB" id="FungiDB:VP01_1192g1"/>